<dbReference type="PRINTS" id="PR01805">
    <property type="entry name" value="VACJLIPOPROT"/>
</dbReference>
<reference evidence="3 4" key="1">
    <citation type="submission" date="2019-11" db="EMBL/GenBank/DDBJ databases">
        <title>Draft Whole-Genome sequence of the marine photosynthetic bacterium Rhodovulum strictum DSM 11289.</title>
        <authorList>
            <person name="Kyndt J.A."/>
            <person name="Meyer T.E."/>
        </authorList>
    </citation>
    <scope>NUCLEOTIDE SEQUENCE [LARGE SCALE GENOMIC DNA]</scope>
    <source>
        <strain evidence="3 4">DSM 11289</strain>
    </source>
</reference>
<proteinExistence type="inferred from homology"/>
<organism evidence="3 4">
    <name type="scientific">Rhodovulum strictum</name>
    <dbReference type="NCBI Taxonomy" id="58314"/>
    <lineage>
        <taxon>Bacteria</taxon>
        <taxon>Pseudomonadati</taxon>
        <taxon>Pseudomonadota</taxon>
        <taxon>Alphaproteobacteria</taxon>
        <taxon>Rhodobacterales</taxon>
        <taxon>Paracoccaceae</taxon>
        <taxon>Rhodovulum</taxon>
    </lineage>
</organism>
<evidence type="ECO:0000313" key="3">
    <source>
        <dbReference type="EMBL" id="MRH22402.1"/>
    </source>
</evidence>
<keyword evidence="4" id="KW-1185">Reference proteome</keyword>
<dbReference type="InterPro" id="IPR007428">
    <property type="entry name" value="MlaA"/>
</dbReference>
<dbReference type="AlphaFoldDB" id="A0A844BN47"/>
<keyword evidence="2" id="KW-0732">Signal</keyword>
<protein>
    <submittedName>
        <fullName evidence="3">VacJ family lipoprotein</fullName>
    </submittedName>
</protein>
<keyword evidence="3" id="KW-0449">Lipoprotein</keyword>
<dbReference type="EMBL" id="WJPO01000030">
    <property type="protein sequence ID" value="MRH22402.1"/>
    <property type="molecule type" value="Genomic_DNA"/>
</dbReference>
<gene>
    <name evidence="3" type="ORF">GH815_15585</name>
</gene>
<sequence>MAGCAAPIPSGISDPYEAQNRAVHRGNVALDRSVVRPTSMAYGHTLPGPVRTGISNFASNLSLPAAVVNSLLQLRPGDAAQNTTRFLINTTIGVGGLLDPATPMGATQIETGFGETLHVWGVAEGNYVELPLLGPSTGRDAVGTVVDVALSPTVVLLRAERLRAAVGTGILSQLGRRFDRSNLVDPLLYESADSYAQSRQIYLDNRRFRLRRGAEPDYFDPYEDPYDDPSAQ</sequence>
<dbReference type="PANTHER" id="PTHR30035:SF3">
    <property type="entry name" value="INTERMEMBRANE PHOSPHOLIPID TRANSPORT SYSTEM LIPOPROTEIN MLAA"/>
    <property type="match status" value="1"/>
</dbReference>
<dbReference type="GO" id="GO:0016020">
    <property type="term" value="C:membrane"/>
    <property type="evidence" value="ECO:0007669"/>
    <property type="project" value="InterPro"/>
</dbReference>
<dbReference type="OrthoDB" id="9785326at2"/>
<dbReference type="PANTHER" id="PTHR30035">
    <property type="entry name" value="LIPOPROTEIN VACJ-RELATED"/>
    <property type="match status" value="1"/>
</dbReference>
<accession>A0A844BN47</accession>
<dbReference type="GO" id="GO:0120010">
    <property type="term" value="P:intermembrane phospholipid transfer"/>
    <property type="evidence" value="ECO:0007669"/>
    <property type="project" value="TreeGrafter"/>
</dbReference>
<dbReference type="Proteomes" id="UP000466730">
    <property type="component" value="Unassembled WGS sequence"/>
</dbReference>
<comment type="similarity">
    <text evidence="1">Belongs to the MlaA family.</text>
</comment>
<evidence type="ECO:0000313" key="4">
    <source>
        <dbReference type="Proteomes" id="UP000466730"/>
    </source>
</evidence>
<evidence type="ECO:0000256" key="1">
    <source>
        <dbReference type="ARBA" id="ARBA00010634"/>
    </source>
</evidence>
<name>A0A844BN47_9RHOB</name>
<evidence type="ECO:0000256" key="2">
    <source>
        <dbReference type="ARBA" id="ARBA00022729"/>
    </source>
</evidence>
<dbReference type="Pfam" id="PF04333">
    <property type="entry name" value="MlaA"/>
    <property type="match status" value="1"/>
</dbReference>
<comment type="caution">
    <text evidence="3">The sequence shown here is derived from an EMBL/GenBank/DDBJ whole genome shotgun (WGS) entry which is preliminary data.</text>
</comment>